<name>A0A5S9MDN0_BACIA</name>
<evidence type="ECO:0008006" key="3">
    <source>
        <dbReference type="Google" id="ProtNLM"/>
    </source>
</evidence>
<dbReference type="EMBL" id="AP021906">
    <property type="protein sequence ID" value="BBP90692.1"/>
    <property type="molecule type" value="Genomic_DNA"/>
</dbReference>
<proteinExistence type="predicted"/>
<sequence>MKTNDYVKYMTQEIIKYMNTPRDERKEHKQEKIETKPPFSQRLFGVLPFGLSMMLKNASAIDESKKPPSRRFFYAVLAVFLHNNHFIHLI</sequence>
<organism evidence="1 2">
    <name type="scientific">Bacillus safensis</name>
    <dbReference type="NCBI Taxonomy" id="561879"/>
    <lineage>
        <taxon>Bacteria</taxon>
        <taxon>Bacillati</taxon>
        <taxon>Bacillota</taxon>
        <taxon>Bacilli</taxon>
        <taxon>Bacillales</taxon>
        <taxon>Bacillaceae</taxon>
        <taxon>Bacillus</taxon>
    </lineage>
</organism>
<reference evidence="1 2" key="1">
    <citation type="submission" date="2019-12" db="EMBL/GenBank/DDBJ databases">
        <title>Full genome sequence of a Bacillus safensis strain isolated from commercially available natto in Indonesia.</title>
        <authorList>
            <person name="Yoshida M."/>
            <person name="Uomi M."/>
            <person name="Waturangi D."/>
            <person name="Ekaputri J.J."/>
            <person name="Setiamarga D.H.E."/>
        </authorList>
    </citation>
    <scope>NUCLEOTIDE SEQUENCE [LARGE SCALE GENOMIC DNA]</scope>
    <source>
        <strain evidence="1 2">IDN1</strain>
    </source>
</reference>
<dbReference type="AlphaFoldDB" id="A0A5S9MDN0"/>
<gene>
    <name evidence="1" type="ORF">BsIDN1_43100</name>
</gene>
<dbReference type="InterPro" id="IPR025622">
    <property type="entry name" value="YqzE"/>
</dbReference>
<evidence type="ECO:0000313" key="1">
    <source>
        <dbReference type="EMBL" id="BBP90692.1"/>
    </source>
</evidence>
<accession>A0A5S9MDN0</accession>
<dbReference type="Proteomes" id="UP000464658">
    <property type="component" value="Chromosome"/>
</dbReference>
<protein>
    <recommendedName>
        <fullName evidence="3">YqzE family protein</fullName>
    </recommendedName>
</protein>
<evidence type="ECO:0000313" key="2">
    <source>
        <dbReference type="Proteomes" id="UP000464658"/>
    </source>
</evidence>
<dbReference type="Pfam" id="PF14038">
    <property type="entry name" value="YqzE"/>
    <property type="match status" value="1"/>
</dbReference>